<sequence>MAGSFYPADPGELRRSVQMLLDSVPREADGAFAYIVPHAGYQWSGPTAAHVYSRLAGREVERVVILGPAHRVPLRGAAVPTVARWSTPLGEVEIDVEGARDLVAGGLAVADDTPHALEHSLEVQLPFLQVLGFSRVLPVCVGVAGADAVAALLSVVAVPGSLVLCSTDLSHYLTQEQAQRADAVTADAIVRLEPDRIGERDACGRYPLRGLLEWASNLRPTARLLHLATSADEGGPADRVVGYAAVSLAV</sequence>
<dbReference type="InterPro" id="IPR002737">
    <property type="entry name" value="MEMO1_fam"/>
</dbReference>
<keyword evidence="4" id="KW-1185">Reference proteome</keyword>
<dbReference type="Gene3D" id="3.40.830.10">
    <property type="entry name" value="LigB-like"/>
    <property type="match status" value="1"/>
</dbReference>
<accession>A0ABP8CVV5</accession>
<evidence type="ECO:0000256" key="1">
    <source>
        <dbReference type="ARBA" id="ARBA00006315"/>
    </source>
</evidence>
<comment type="caution">
    <text evidence="3">The sequence shown here is derived from an EMBL/GenBank/DDBJ whole genome shotgun (WGS) entry which is preliminary data.</text>
</comment>
<dbReference type="EMBL" id="BAABAT010000001">
    <property type="protein sequence ID" value="GAA4244049.1"/>
    <property type="molecule type" value="Genomic_DNA"/>
</dbReference>
<reference evidence="4" key="1">
    <citation type="journal article" date="2019" name="Int. J. Syst. Evol. Microbiol.">
        <title>The Global Catalogue of Microorganisms (GCM) 10K type strain sequencing project: providing services to taxonomists for standard genome sequencing and annotation.</title>
        <authorList>
            <consortium name="The Broad Institute Genomics Platform"/>
            <consortium name="The Broad Institute Genome Sequencing Center for Infectious Disease"/>
            <person name="Wu L."/>
            <person name="Ma J."/>
        </authorList>
    </citation>
    <scope>NUCLEOTIDE SEQUENCE [LARGE SCALE GENOMIC DNA]</scope>
    <source>
        <strain evidence="4">JCM 17441</strain>
    </source>
</reference>
<comment type="similarity">
    <text evidence="1 2">Belongs to the MEMO1 family.</text>
</comment>
<dbReference type="PANTHER" id="PTHR11060">
    <property type="entry name" value="PROTEIN MEMO1"/>
    <property type="match status" value="1"/>
</dbReference>
<dbReference type="Proteomes" id="UP001500620">
    <property type="component" value="Unassembled WGS sequence"/>
</dbReference>
<dbReference type="NCBIfam" id="TIGR04336">
    <property type="entry name" value="AmmeMemoSam_B"/>
    <property type="match status" value="1"/>
</dbReference>
<evidence type="ECO:0000313" key="4">
    <source>
        <dbReference type="Proteomes" id="UP001500620"/>
    </source>
</evidence>
<evidence type="ECO:0000256" key="2">
    <source>
        <dbReference type="HAMAP-Rule" id="MF_00055"/>
    </source>
</evidence>
<dbReference type="HAMAP" id="MF_00055">
    <property type="entry name" value="MEMO1"/>
    <property type="match status" value="1"/>
</dbReference>
<evidence type="ECO:0000313" key="3">
    <source>
        <dbReference type="EMBL" id="GAA4244049.1"/>
    </source>
</evidence>
<dbReference type="Pfam" id="PF01875">
    <property type="entry name" value="Memo"/>
    <property type="match status" value="1"/>
</dbReference>
<gene>
    <name evidence="3" type="primary">amrB</name>
    <name evidence="3" type="ORF">GCM10022255_005540</name>
</gene>
<organism evidence="3 4">
    <name type="scientific">Dactylosporangium darangshiense</name>
    <dbReference type="NCBI Taxonomy" id="579108"/>
    <lineage>
        <taxon>Bacteria</taxon>
        <taxon>Bacillati</taxon>
        <taxon>Actinomycetota</taxon>
        <taxon>Actinomycetes</taxon>
        <taxon>Micromonosporales</taxon>
        <taxon>Micromonosporaceae</taxon>
        <taxon>Dactylosporangium</taxon>
    </lineage>
</organism>
<dbReference type="PANTHER" id="PTHR11060:SF0">
    <property type="entry name" value="PROTEIN MEMO1"/>
    <property type="match status" value="1"/>
</dbReference>
<dbReference type="CDD" id="cd07361">
    <property type="entry name" value="MEMO_like"/>
    <property type="match status" value="1"/>
</dbReference>
<proteinExistence type="inferred from homology"/>
<protein>
    <recommendedName>
        <fullName evidence="2">MEMO1 family protein GCM10022255_005540</fullName>
    </recommendedName>
</protein>
<name>A0ABP8CVV5_9ACTN</name>